<evidence type="ECO:0000313" key="1">
    <source>
        <dbReference type="EMBL" id="KAF7257369.1"/>
    </source>
</evidence>
<dbReference type="AlphaFoldDB" id="A0A8S9YQY1"/>
<proteinExistence type="predicted"/>
<dbReference type="Proteomes" id="UP000822476">
    <property type="component" value="Unassembled WGS sequence"/>
</dbReference>
<keyword evidence="2" id="KW-1185">Reference proteome</keyword>
<organism evidence="1 2">
    <name type="scientific">Paragonimus skrjabini miyazakii</name>
    <dbReference type="NCBI Taxonomy" id="59628"/>
    <lineage>
        <taxon>Eukaryota</taxon>
        <taxon>Metazoa</taxon>
        <taxon>Spiralia</taxon>
        <taxon>Lophotrochozoa</taxon>
        <taxon>Platyhelminthes</taxon>
        <taxon>Trematoda</taxon>
        <taxon>Digenea</taxon>
        <taxon>Plagiorchiida</taxon>
        <taxon>Troglotremata</taxon>
        <taxon>Troglotrematidae</taxon>
        <taxon>Paragonimus</taxon>
    </lineage>
</organism>
<protein>
    <submittedName>
        <fullName evidence="1">Uncharacterized protein</fullName>
    </submittedName>
</protein>
<comment type="caution">
    <text evidence="1">The sequence shown here is derived from an EMBL/GenBank/DDBJ whole genome shotgun (WGS) entry which is preliminary data.</text>
</comment>
<name>A0A8S9YQY1_9TREM</name>
<reference evidence="1" key="1">
    <citation type="submission" date="2019-07" db="EMBL/GenBank/DDBJ databases">
        <title>Annotation for the trematode Paragonimus miyazaki's.</title>
        <authorList>
            <person name="Choi Y.-J."/>
        </authorList>
    </citation>
    <scope>NUCLEOTIDE SEQUENCE</scope>
    <source>
        <strain evidence="1">Japan</strain>
    </source>
</reference>
<accession>A0A8S9YQY1</accession>
<sequence length="115" mass="12893">MADRGKRKRLDEILLYNHCRQAVVRSDFTYEVEEKRKSTVYPVDIDYSPPPPPLENMSHEAAFPKRRPLGSVENLPTFSSPIASSSTIISPSAAQHETACKNEIANELQPLLNPS</sequence>
<gene>
    <name evidence="1" type="ORF">EG68_05306</name>
</gene>
<evidence type="ECO:0000313" key="2">
    <source>
        <dbReference type="Proteomes" id="UP000822476"/>
    </source>
</evidence>
<dbReference type="EMBL" id="JTDE01002438">
    <property type="protein sequence ID" value="KAF7257369.1"/>
    <property type="molecule type" value="Genomic_DNA"/>
</dbReference>